<evidence type="ECO:0000313" key="2">
    <source>
        <dbReference type="EMBL" id="GBC60335.1"/>
    </source>
</evidence>
<keyword evidence="1" id="KW-0812">Transmembrane</keyword>
<proteinExistence type="predicted"/>
<organism evidence="2 3">
    <name type="scientific">Desulfonema ishimotonii</name>
    <dbReference type="NCBI Taxonomy" id="45657"/>
    <lineage>
        <taxon>Bacteria</taxon>
        <taxon>Pseudomonadati</taxon>
        <taxon>Thermodesulfobacteriota</taxon>
        <taxon>Desulfobacteria</taxon>
        <taxon>Desulfobacterales</taxon>
        <taxon>Desulfococcaceae</taxon>
        <taxon>Desulfonema</taxon>
    </lineage>
</organism>
<evidence type="ECO:0000256" key="1">
    <source>
        <dbReference type="SAM" id="Phobius"/>
    </source>
</evidence>
<gene>
    <name evidence="2" type="ORF">DENIS_1286</name>
</gene>
<dbReference type="Proteomes" id="UP000288096">
    <property type="component" value="Unassembled WGS sequence"/>
</dbReference>
<comment type="caution">
    <text evidence="2">The sequence shown here is derived from an EMBL/GenBank/DDBJ whole genome shotgun (WGS) entry which is preliminary data.</text>
</comment>
<reference evidence="3" key="2">
    <citation type="submission" date="2019-01" db="EMBL/GenBank/DDBJ databases">
        <title>Genome sequence of Desulfonema ishimotonii strain Tokyo 01.</title>
        <authorList>
            <person name="Fukui M."/>
        </authorList>
    </citation>
    <scope>NUCLEOTIDE SEQUENCE [LARGE SCALE GENOMIC DNA]</scope>
    <source>
        <strain evidence="3">Tokyo 01</strain>
    </source>
</reference>
<feature type="transmembrane region" description="Helical" evidence="1">
    <location>
        <begin position="180"/>
        <end position="205"/>
    </location>
</feature>
<feature type="transmembrane region" description="Helical" evidence="1">
    <location>
        <begin position="127"/>
        <end position="146"/>
    </location>
</feature>
<dbReference type="EMBL" id="BEXT01000001">
    <property type="protein sequence ID" value="GBC60335.1"/>
    <property type="molecule type" value="Genomic_DNA"/>
</dbReference>
<name>A0A401FTQ4_9BACT</name>
<feature type="transmembrane region" description="Helical" evidence="1">
    <location>
        <begin position="155"/>
        <end position="174"/>
    </location>
</feature>
<evidence type="ECO:0000313" key="3">
    <source>
        <dbReference type="Proteomes" id="UP000288096"/>
    </source>
</evidence>
<keyword evidence="1" id="KW-1133">Transmembrane helix</keyword>
<sequence length="225" mass="24934">MPTLAHLTLPARILVSAILITLAMGMAGAMGQIIIHDIIPTFFSEQAAGAGHHAANHSDAHGKSHEQHMAGEKDFFADMGADDTAVPGLPMGRGDLFSDTPLVREAPEKKAFYKTEQFIWTLRWTHIHLFGINMIFILLGGVTLLLDMGGRARTWLIALPFFGVFTDIATMWLKGYVSPVFFWLHIPGGGIFGTVFIFVFFRALWEMWGRTCSEKTDGPQQKDKS</sequence>
<dbReference type="AlphaFoldDB" id="A0A401FTQ4"/>
<keyword evidence="3" id="KW-1185">Reference proteome</keyword>
<protein>
    <submittedName>
        <fullName evidence="2">Uncharacterized protein</fullName>
    </submittedName>
</protein>
<reference evidence="3" key="1">
    <citation type="submission" date="2017-11" db="EMBL/GenBank/DDBJ databases">
        <authorList>
            <person name="Watanabe M."/>
            <person name="Kojima H."/>
        </authorList>
    </citation>
    <scope>NUCLEOTIDE SEQUENCE [LARGE SCALE GENOMIC DNA]</scope>
    <source>
        <strain evidence="3">Tokyo 01</strain>
    </source>
</reference>
<keyword evidence="1" id="KW-0472">Membrane</keyword>
<accession>A0A401FTQ4</accession>